<organism evidence="4 5">
    <name type="scientific">Paenibacillus tyrfis</name>
    <dbReference type="NCBI Taxonomy" id="1501230"/>
    <lineage>
        <taxon>Bacteria</taxon>
        <taxon>Bacillati</taxon>
        <taxon>Bacillota</taxon>
        <taxon>Bacilli</taxon>
        <taxon>Bacillales</taxon>
        <taxon>Paenibacillaceae</taxon>
        <taxon>Paenibacillus</taxon>
    </lineage>
</organism>
<evidence type="ECO:0000256" key="2">
    <source>
        <dbReference type="ARBA" id="ARBA00023163"/>
    </source>
</evidence>
<keyword evidence="5" id="KW-1185">Reference proteome</keyword>
<dbReference type="AlphaFoldDB" id="A0A081P313"/>
<proteinExistence type="predicted"/>
<reference evidence="4 5" key="1">
    <citation type="submission" date="2014-06" db="EMBL/GenBank/DDBJ databases">
        <title>Draft genome sequence of Paenibacillus sp. MSt1.</title>
        <authorList>
            <person name="Aw Y.K."/>
            <person name="Ong K.S."/>
            <person name="Gan H.M."/>
            <person name="Lee S.M."/>
        </authorList>
    </citation>
    <scope>NUCLEOTIDE SEQUENCE [LARGE SCALE GENOMIC DNA]</scope>
    <source>
        <strain evidence="4 5">MSt1</strain>
    </source>
</reference>
<evidence type="ECO:0000313" key="5">
    <source>
        <dbReference type="Proteomes" id="UP000028123"/>
    </source>
</evidence>
<dbReference type="InterPro" id="IPR028349">
    <property type="entry name" value="PafC-like"/>
</dbReference>
<dbReference type="InterPro" id="IPR057727">
    <property type="entry name" value="WCX_dom"/>
</dbReference>
<dbReference type="InterPro" id="IPR036390">
    <property type="entry name" value="WH_DNA-bd_sf"/>
</dbReference>
<dbReference type="EMBL" id="JNVM01000012">
    <property type="protein sequence ID" value="KEQ25086.1"/>
    <property type="molecule type" value="Genomic_DNA"/>
</dbReference>
<feature type="domain" description="HTH deoR-type" evidence="3">
    <location>
        <begin position="2"/>
        <end position="60"/>
    </location>
</feature>
<keyword evidence="2" id="KW-0804">Transcription</keyword>
<dbReference type="InterPro" id="IPR001034">
    <property type="entry name" value="DeoR_HTH"/>
</dbReference>
<dbReference type="InterPro" id="IPR051534">
    <property type="entry name" value="CBASS_pafABC_assoc_protein"/>
</dbReference>
<protein>
    <submittedName>
        <fullName evidence="4">Transcriptional regulator</fullName>
    </submittedName>
</protein>
<evidence type="ECO:0000256" key="1">
    <source>
        <dbReference type="ARBA" id="ARBA00023015"/>
    </source>
</evidence>
<accession>A0A081P313</accession>
<dbReference type="InterPro" id="IPR036388">
    <property type="entry name" value="WH-like_DNA-bd_sf"/>
</dbReference>
<dbReference type="Pfam" id="PF13280">
    <property type="entry name" value="WYL"/>
    <property type="match status" value="1"/>
</dbReference>
<dbReference type="PANTHER" id="PTHR34580">
    <property type="match status" value="1"/>
</dbReference>
<dbReference type="SUPFAM" id="SSF46785">
    <property type="entry name" value="Winged helix' DNA-binding domain"/>
    <property type="match status" value="1"/>
</dbReference>
<keyword evidence="1" id="KW-0805">Transcription regulation</keyword>
<dbReference type="GO" id="GO:0003700">
    <property type="term" value="F:DNA-binding transcription factor activity"/>
    <property type="evidence" value="ECO:0007669"/>
    <property type="project" value="InterPro"/>
</dbReference>
<evidence type="ECO:0000313" key="4">
    <source>
        <dbReference type="EMBL" id="KEQ25086.1"/>
    </source>
</evidence>
<dbReference type="PIRSF" id="PIRSF016838">
    <property type="entry name" value="PafC"/>
    <property type="match status" value="1"/>
</dbReference>
<dbReference type="PROSITE" id="PS52050">
    <property type="entry name" value="WYL"/>
    <property type="match status" value="1"/>
</dbReference>
<dbReference type="InterPro" id="IPR026881">
    <property type="entry name" value="WYL_dom"/>
</dbReference>
<gene>
    <name evidence="4" type="ORF">ET33_05175</name>
</gene>
<dbReference type="eggNOG" id="COG2378">
    <property type="taxonomic scope" value="Bacteria"/>
</dbReference>
<sequence length="316" mass="35647">MRADRLLSILLLLQNRGRMTSRELAEQLEVSERTIFRDMEALSASGIPLYAERGSGGGWVLPEGYRSQLTGLKIDEIRSLQLAHGSGMMRDLGWREAFEAALLKLLAALPPSLRRDAEAVRERIHVDGAGWYGPAEEVSCLPVVQEAVWEERRLAVRYGRGDEVVEREVGPLGLVAKGNAWYLIGLVDGQIRTYRVSRIRSAIIRPESFERPANFDLARYWEQSTADFKSRLPSYLVTLQANASTLVLLREEHFVKIRETHPPVDGLTELTADFQTADYALRIIPGYDSGLQVLEPEELRASLLRLAETIRQMYGQ</sequence>
<dbReference type="PROSITE" id="PS51000">
    <property type="entry name" value="HTH_DEOR_2"/>
    <property type="match status" value="1"/>
</dbReference>
<name>A0A081P313_9BACL</name>
<dbReference type="Gene3D" id="1.10.10.10">
    <property type="entry name" value="Winged helix-like DNA-binding domain superfamily/Winged helix DNA-binding domain"/>
    <property type="match status" value="1"/>
</dbReference>
<dbReference type="RefSeq" id="WP_036683536.1">
    <property type="nucleotide sequence ID" value="NZ_JNVM01000012.1"/>
</dbReference>
<dbReference type="Pfam" id="PF08279">
    <property type="entry name" value="HTH_11"/>
    <property type="match status" value="1"/>
</dbReference>
<dbReference type="PANTHER" id="PTHR34580:SF1">
    <property type="entry name" value="PROTEIN PAFC"/>
    <property type="match status" value="1"/>
</dbReference>
<evidence type="ECO:0000259" key="3">
    <source>
        <dbReference type="PROSITE" id="PS51000"/>
    </source>
</evidence>
<dbReference type="InterPro" id="IPR013196">
    <property type="entry name" value="HTH_11"/>
</dbReference>
<dbReference type="OrthoDB" id="9815009at2"/>
<dbReference type="Proteomes" id="UP000028123">
    <property type="component" value="Unassembled WGS sequence"/>
</dbReference>
<comment type="caution">
    <text evidence="4">The sequence shown here is derived from an EMBL/GenBank/DDBJ whole genome shotgun (WGS) entry which is preliminary data.</text>
</comment>
<dbReference type="Pfam" id="PF25583">
    <property type="entry name" value="WCX"/>
    <property type="match status" value="1"/>
</dbReference>